<accession>K8E4Y4</accession>
<protein>
    <submittedName>
        <fullName evidence="2">Phage portal protein, PBSX family</fullName>
    </submittedName>
</protein>
<dbReference type="OrthoDB" id="9765386at2"/>
<comment type="similarity">
    <text evidence="1">Belongs to the phage portal family. PBSX subfamily.</text>
</comment>
<organism evidence="2 3">
    <name type="scientific">Carnobacterium maltaromaticum LMA28</name>
    <dbReference type="NCBI Taxonomy" id="1234679"/>
    <lineage>
        <taxon>Bacteria</taxon>
        <taxon>Bacillati</taxon>
        <taxon>Bacillota</taxon>
        <taxon>Bacilli</taxon>
        <taxon>Lactobacillales</taxon>
        <taxon>Carnobacteriaceae</taxon>
        <taxon>Carnobacterium</taxon>
    </lineage>
</organism>
<dbReference type="Proteomes" id="UP000000212">
    <property type="component" value="Chromosome"/>
</dbReference>
<dbReference type="InterPro" id="IPR006944">
    <property type="entry name" value="Phage/GTA_portal"/>
</dbReference>
<gene>
    <name evidence="2" type="primary">yqbA</name>
    <name evidence="2" type="ORF">BN424_2144</name>
</gene>
<dbReference type="RefSeq" id="WP_016356498.1">
    <property type="nucleotide sequence ID" value="NC_019425.2"/>
</dbReference>
<dbReference type="KEGG" id="cml:BN424_2144"/>
<dbReference type="eggNOG" id="COG5518">
    <property type="taxonomic scope" value="Bacteria"/>
</dbReference>
<dbReference type="HOGENOM" id="CLU_041404_0_0_9"/>
<dbReference type="NCBIfam" id="TIGR01540">
    <property type="entry name" value="portal_PBSX"/>
    <property type="match status" value="1"/>
</dbReference>
<evidence type="ECO:0000313" key="2">
    <source>
        <dbReference type="EMBL" id="CCO11584.2"/>
    </source>
</evidence>
<dbReference type="PIRSF" id="PIRSF019260">
    <property type="entry name" value="PBSX_XkdE_prd"/>
    <property type="match status" value="1"/>
</dbReference>
<reference evidence="3" key="1">
    <citation type="journal article" date="2013" name="Genome Announc.">
        <title>Complete Chromosome Sequence of Carnobacterium maltaromaticum LMA 28.</title>
        <authorList>
            <person name="Cailliez-Grimal C."/>
            <person name="Chaillou S."/>
            <person name="Anba-Mondoloni J."/>
            <person name="Loux V."/>
            <person name="Afzal M.I."/>
            <person name="Rahman A."/>
            <person name="Kergourlay G."/>
            <person name="Champomier-Verges M.C."/>
            <person name="Zagorec M."/>
            <person name="Dalgaard P."/>
            <person name="Leisner J.J."/>
            <person name="Prevost H."/>
            <person name="Revol-Junelles A.M."/>
            <person name="Borges F."/>
        </authorList>
    </citation>
    <scope>NUCLEOTIDE SEQUENCE</scope>
    <source>
        <strain evidence="3">LMA28</strain>
    </source>
</reference>
<dbReference type="Pfam" id="PF04860">
    <property type="entry name" value="Phage_portal"/>
    <property type="match status" value="1"/>
</dbReference>
<sequence>MASKVIESTKKNKGLASIKKSEVTAGKNRPLKYKSLGGIEQSRDLTQLTPPYDLKTLRSIGESSSILKQCIDAYAHNVTGFGIGVRYKSENNEETAEMKAELAIQEKLMKELNFERPVKEVIEEVIHHVEECGNGYFEVIRNGKNEVVGLDSIKPEHMTATKLNAVTLPDGLVRKFRYYVFRDSLEDSGRKGNGIWFKTYGDPTPLNTDGSISKEGEGTSTEVIHMKIGDFSDPYGVPRYVGTLIKILGARKADELNYNYFMNGRHTPLAIVLENAQLTAESEQTLQGYADGLSGENSQHKFLLLEAEKVASDDDMFNEGKDKPALKIEKLADILQKDALFLEYDQRTTEAVLSSFRLPPIYVGMSKDYNRATVETAKELTEEQVFQPRREGYEWRLNDLFTEYEFKHVELYLKSPNLSNMEDIKSILEPAISANAVAPNDLRDLLSKILNKPLALFDGDKYNFPIGSARTQSTELTLEKAYGDNSDSEMAGMFRRMIRKFKG</sequence>
<evidence type="ECO:0000313" key="3">
    <source>
        <dbReference type="Proteomes" id="UP000000212"/>
    </source>
</evidence>
<proteinExistence type="inferred from homology"/>
<dbReference type="EMBL" id="HE999757">
    <property type="protein sequence ID" value="CCO11584.2"/>
    <property type="molecule type" value="Genomic_DNA"/>
</dbReference>
<keyword evidence="3" id="KW-1185">Reference proteome</keyword>
<dbReference type="InterPro" id="IPR006430">
    <property type="entry name" value="Phage_portal_PBSX"/>
</dbReference>
<evidence type="ECO:0000256" key="1">
    <source>
        <dbReference type="ARBA" id="ARBA00006799"/>
    </source>
</evidence>
<name>K8E4Y4_CARML</name>
<dbReference type="InterPro" id="IPR016753">
    <property type="entry name" value="PBSX_Firmicutes"/>
</dbReference>
<dbReference type="STRING" id="1234679.BN424_2144"/>
<dbReference type="AlphaFoldDB" id="K8E4Y4"/>